<comment type="similarity">
    <text evidence="2">Belongs to the bacterial diacylglycerol kinase family.</text>
</comment>
<evidence type="ECO:0000256" key="11">
    <source>
        <dbReference type="ARBA" id="ARBA00023098"/>
    </source>
</evidence>
<comment type="subcellular location">
    <subcellularLocation>
        <location evidence="1">Cell membrane</location>
        <topology evidence="1">Multi-pass membrane protein</topology>
    </subcellularLocation>
</comment>
<dbReference type="GO" id="GO:0016301">
    <property type="term" value="F:kinase activity"/>
    <property type="evidence" value="ECO:0007669"/>
    <property type="project" value="UniProtKB-KW"/>
</dbReference>
<evidence type="ECO:0000256" key="10">
    <source>
        <dbReference type="ARBA" id="ARBA00022989"/>
    </source>
</evidence>
<feature type="binding site" evidence="18">
    <location>
        <position position="28"/>
    </location>
    <ligand>
        <name>a divalent metal cation</name>
        <dbReference type="ChEBI" id="CHEBI:60240"/>
    </ligand>
</feature>
<keyword evidence="18" id="KW-0479">Metal-binding</keyword>
<evidence type="ECO:0000256" key="19">
    <source>
        <dbReference type="SAM" id="Phobius"/>
    </source>
</evidence>
<keyword evidence="10 19" id="KW-1133">Transmembrane helix</keyword>
<feature type="binding site" evidence="16">
    <location>
        <position position="69"/>
    </location>
    <ligand>
        <name>substrate</name>
    </ligand>
</feature>
<evidence type="ECO:0000256" key="16">
    <source>
        <dbReference type="PIRSR" id="PIRSR600829-2"/>
    </source>
</evidence>
<evidence type="ECO:0000256" key="8">
    <source>
        <dbReference type="ARBA" id="ARBA00022777"/>
    </source>
</evidence>
<evidence type="ECO:0000256" key="2">
    <source>
        <dbReference type="ARBA" id="ARBA00005967"/>
    </source>
</evidence>
<evidence type="ECO:0000256" key="9">
    <source>
        <dbReference type="ARBA" id="ARBA00022840"/>
    </source>
</evidence>
<feature type="transmembrane region" description="Helical" evidence="19">
    <location>
        <begin position="57"/>
        <end position="75"/>
    </location>
</feature>
<keyword evidence="4" id="KW-0444">Lipid biosynthesis</keyword>
<gene>
    <name evidence="20" type="ORF">SAMN05444128_1970</name>
</gene>
<keyword evidence="21" id="KW-1185">Reference proteome</keyword>
<keyword evidence="14" id="KW-1208">Phospholipid metabolism</keyword>
<evidence type="ECO:0000256" key="18">
    <source>
        <dbReference type="PIRSR" id="PIRSR600829-4"/>
    </source>
</evidence>
<accession>A0A1R3XCU7</accession>
<comment type="cofactor">
    <cofactor evidence="18">
        <name>Mg(2+)</name>
        <dbReference type="ChEBI" id="CHEBI:18420"/>
    </cofactor>
    <text evidence="18">Mn(2+), Zn(2+), Cd(2+) and Co(2+) support activity to lesser extents.</text>
</comment>
<dbReference type="CDD" id="cd14265">
    <property type="entry name" value="UDPK_IM_like"/>
    <property type="match status" value="1"/>
</dbReference>
<dbReference type="GO" id="GO:0008654">
    <property type="term" value="P:phospholipid biosynthetic process"/>
    <property type="evidence" value="ECO:0007669"/>
    <property type="project" value="UniProtKB-KW"/>
</dbReference>
<evidence type="ECO:0000256" key="6">
    <source>
        <dbReference type="ARBA" id="ARBA00022692"/>
    </source>
</evidence>
<keyword evidence="6 19" id="KW-0812">Transmembrane</keyword>
<dbReference type="GO" id="GO:0005886">
    <property type="term" value="C:plasma membrane"/>
    <property type="evidence" value="ECO:0007669"/>
    <property type="project" value="UniProtKB-SubCell"/>
</dbReference>
<keyword evidence="5" id="KW-0808">Transferase</keyword>
<dbReference type="EMBL" id="FTPP01000002">
    <property type="protein sequence ID" value="SIT89146.1"/>
    <property type="molecule type" value="Genomic_DNA"/>
</dbReference>
<dbReference type="GO" id="GO:0005524">
    <property type="term" value="F:ATP binding"/>
    <property type="evidence" value="ECO:0007669"/>
    <property type="project" value="UniProtKB-KW"/>
</dbReference>
<evidence type="ECO:0000256" key="4">
    <source>
        <dbReference type="ARBA" id="ARBA00022516"/>
    </source>
</evidence>
<reference evidence="21" key="1">
    <citation type="submission" date="2017-01" db="EMBL/GenBank/DDBJ databases">
        <authorList>
            <person name="Varghese N."/>
            <person name="Submissions S."/>
        </authorList>
    </citation>
    <scope>NUCLEOTIDE SEQUENCE [LARGE SCALE GENOMIC DNA]</scope>
    <source>
        <strain evidence="21">LP100</strain>
    </source>
</reference>
<feature type="binding site" evidence="17">
    <location>
        <position position="28"/>
    </location>
    <ligand>
        <name>ATP</name>
        <dbReference type="ChEBI" id="CHEBI:30616"/>
    </ligand>
</feature>
<feature type="binding site" evidence="17">
    <location>
        <position position="76"/>
    </location>
    <ligand>
        <name>ATP</name>
        <dbReference type="ChEBI" id="CHEBI:30616"/>
    </ligand>
</feature>
<dbReference type="InterPro" id="IPR033717">
    <property type="entry name" value="UDPK"/>
</dbReference>
<evidence type="ECO:0000256" key="17">
    <source>
        <dbReference type="PIRSR" id="PIRSR600829-3"/>
    </source>
</evidence>
<keyword evidence="11" id="KW-0443">Lipid metabolism</keyword>
<dbReference type="AlphaFoldDB" id="A0A1R3XCU7"/>
<keyword evidence="13" id="KW-0594">Phospholipid biosynthesis</keyword>
<evidence type="ECO:0000256" key="14">
    <source>
        <dbReference type="ARBA" id="ARBA00023264"/>
    </source>
</evidence>
<keyword evidence="9 17" id="KW-0067">ATP-binding</keyword>
<evidence type="ECO:0000313" key="21">
    <source>
        <dbReference type="Proteomes" id="UP000187181"/>
    </source>
</evidence>
<sequence length="128" mass="14238">MSRPSYIKSRLNSFRFAFNGLSAVFRFEPNMRLHVLSSIVVLGMAYGFDVTRMEWCLLILCIGMVWVAEIFNTSIETLTNLVSPEHNPLAGKTKDLAAGAVLMAAITAAVVGLFIFIPYWVGYVNTEL</sequence>
<evidence type="ECO:0000256" key="7">
    <source>
        <dbReference type="ARBA" id="ARBA00022741"/>
    </source>
</evidence>
<evidence type="ECO:0000256" key="13">
    <source>
        <dbReference type="ARBA" id="ARBA00023209"/>
    </source>
</evidence>
<name>A0A1R3XCU7_9BACT</name>
<keyword evidence="18" id="KW-0460">Magnesium</keyword>
<feature type="transmembrane region" description="Helical" evidence="19">
    <location>
        <begin position="96"/>
        <end position="121"/>
    </location>
</feature>
<keyword evidence="8 20" id="KW-0418">Kinase</keyword>
<evidence type="ECO:0000256" key="1">
    <source>
        <dbReference type="ARBA" id="ARBA00004651"/>
    </source>
</evidence>
<dbReference type="STRING" id="1317125.SAMN05444128_1970"/>
<dbReference type="OrthoDB" id="1493837at2"/>
<organism evidence="20 21">
    <name type="scientific">Pontibacter indicus</name>
    <dbReference type="NCBI Taxonomy" id="1317125"/>
    <lineage>
        <taxon>Bacteria</taxon>
        <taxon>Pseudomonadati</taxon>
        <taxon>Bacteroidota</taxon>
        <taxon>Cytophagia</taxon>
        <taxon>Cytophagales</taxon>
        <taxon>Hymenobacteraceae</taxon>
        <taxon>Pontibacter</taxon>
    </lineage>
</organism>
<dbReference type="Gene3D" id="1.10.287.3610">
    <property type="match status" value="1"/>
</dbReference>
<feature type="binding site" evidence="18">
    <location>
        <position position="76"/>
    </location>
    <ligand>
        <name>a divalent metal cation</name>
        <dbReference type="ChEBI" id="CHEBI:60240"/>
    </ligand>
</feature>
<dbReference type="PANTHER" id="PTHR34299">
    <property type="entry name" value="DIACYLGLYCEROL KINASE"/>
    <property type="match status" value="1"/>
</dbReference>
<dbReference type="InterPro" id="IPR036945">
    <property type="entry name" value="DAGK_sf"/>
</dbReference>
<evidence type="ECO:0000256" key="12">
    <source>
        <dbReference type="ARBA" id="ARBA00023136"/>
    </source>
</evidence>
<feature type="active site" description="Proton acceptor" evidence="15">
    <location>
        <position position="69"/>
    </location>
</feature>
<evidence type="ECO:0000256" key="5">
    <source>
        <dbReference type="ARBA" id="ARBA00022679"/>
    </source>
</evidence>
<keyword evidence="3" id="KW-1003">Cell membrane</keyword>
<feature type="binding site" evidence="17">
    <location>
        <begin position="94"/>
        <end position="95"/>
    </location>
    <ligand>
        <name>ATP</name>
        <dbReference type="ChEBI" id="CHEBI:30616"/>
    </ligand>
</feature>
<dbReference type="InterPro" id="IPR000829">
    <property type="entry name" value="DAGK"/>
</dbReference>
<keyword evidence="7 17" id="KW-0547">Nucleotide-binding</keyword>
<evidence type="ECO:0000256" key="3">
    <source>
        <dbReference type="ARBA" id="ARBA00022475"/>
    </source>
</evidence>
<dbReference type="Proteomes" id="UP000187181">
    <property type="component" value="Unassembled WGS sequence"/>
</dbReference>
<dbReference type="GO" id="GO:0046872">
    <property type="term" value="F:metal ion binding"/>
    <property type="evidence" value="ECO:0007669"/>
    <property type="project" value="UniProtKB-KW"/>
</dbReference>
<proteinExistence type="inferred from homology"/>
<dbReference type="Pfam" id="PF01219">
    <property type="entry name" value="DAGK_prokar"/>
    <property type="match status" value="1"/>
</dbReference>
<keyword evidence="12 19" id="KW-0472">Membrane</keyword>
<evidence type="ECO:0000256" key="15">
    <source>
        <dbReference type="PIRSR" id="PIRSR600829-1"/>
    </source>
</evidence>
<evidence type="ECO:0000313" key="20">
    <source>
        <dbReference type="EMBL" id="SIT89146.1"/>
    </source>
</evidence>
<dbReference type="PANTHER" id="PTHR34299:SF1">
    <property type="entry name" value="DIACYLGLYCEROL KINASE"/>
    <property type="match status" value="1"/>
</dbReference>
<protein>
    <submittedName>
        <fullName evidence="20">Undecaprenol kinase</fullName>
    </submittedName>
</protein>